<reference evidence="1 2" key="2">
    <citation type="journal article" date="2012" name="Nucleic Acids Res.">
        <title>Massive gene acquisitions in Mycobacterium indicus pranii provide a perspective on mycobacterial evolution.</title>
        <authorList>
            <person name="Saini V."/>
            <person name="Raghuvanshi S."/>
            <person name="Khurana J.P."/>
            <person name="Ahmed N."/>
            <person name="Hasnain S.E."/>
            <person name="Tyagi A.K."/>
            <person name="Tyagi A.K."/>
        </authorList>
    </citation>
    <scope>NUCLEOTIDE SEQUENCE [LARGE SCALE GENOMIC DNA]</scope>
    <source>
        <strain evidence="2">DSM 45239 / MTCC 9506</strain>
    </source>
</reference>
<dbReference type="AlphaFoldDB" id="J9WH35"/>
<dbReference type="Proteomes" id="UP000007329">
    <property type="component" value="Chromosome"/>
</dbReference>
<gene>
    <name evidence="1" type="ORF">MIP_03809</name>
</gene>
<dbReference type="PATRIC" id="fig|1232724.3.peg.2645"/>
<evidence type="ECO:0000313" key="1">
    <source>
        <dbReference type="EMBL" id="AFS14616.1"/>
    </source>
</evidence>
<dbReference type="HOGENOM" id="CLU_3346148_0_0_11"/>
<accession>J9WH35</accession>
<dbReference type="EMBL" id="CP002275">
    <property type="protein sequence ID" value="AFS14616.1"/>
    <property type="molecule type" value="Genomic_DNA"/>
</dbReference>
<reference evidence="1 2" key="1">
    <citation type="journal article" date="2007" name="PLoS ONE">
        <title>Molecular analysis of a leprosy immunotherapeutic bacillus provides insights into Mycobacterium evolution.</title>
        <authorList>
            <person name="Ahmed N."/>
            <person name="Saini V."/>
            <person name="Raghuvanshi S."/>
            <person name="Khurana J.P."/>
            <person name="Tyagi A.K."/>
            <person name="Tyagi A.K."/>
            <person name="Hasnain S.E."/>
        </authorList>
    </citation>
    <scope>NUCLEOTIDE SEQUENCE [LARGE SCALE GENOMIC DNA]</scope>
    <source>
        <strain evidence="1">MTCC 9506</strain>
    </source>
</reference>
<organism evidence="1 2">
    <name type="scientific">Mycobacterium indicus pranii (strain DSM 45239 / MTCC 9506)</name>
    <dbReference type="NCBI Taxonomy" id="1232724"/>
    <lineage>
        <taxon>Bacteria</taxon>
        <taxon>Bacillati</taxon>
        <taxon>Actinomycetota</taxon>
        <taxon>Actinomycetes</taxon>
        <taxon>Mycobacteriales</taxon>
        <taxon>Mycobacteriaceae</taxon>
        <taxon>Mycobacterium</taxon>
        <taxon>Mycobacterium avium complex (MAC)</taxon>
    </lineage>
</organism>
<sequence length="37" mass="4328">MEFGDPRRVDVDDNPIKEPQWWAWDKSHSIARLCSAA</sequence>
<name>J9WH35_MYCIP</name>
<evidence type="ECO:0000313" key="2">
    <source>
        <dbReference type="Proteomes" id="UP000007329"/>
    </source>
</evidence>
<proteinExistence type="predicted"/>
<protein>
    <submittedName>
        <fullName evidence="1">Uncharacterized protein</fullName>
    </submittedName>
</protein>
<dbReference type="KEGG" id="mid:MIP_03809"/>